<evidence type="ECO:0000256" key="2">
    <source>
        <dbReference type="SAM" id="MobiDB-lite"/>
    </source>
</evidence>
<evidence type="ECO:0000259" key="3">
    <source>
        <dbReference type="Pfam" id="PF00266"/>
    </source>
</evidence>
<feature type="domain" description="Aminotransferase class V" evidence="3">
    <location>
        <begin position="66"/>
        <end position="241"/>
    </location>
</feature>
<organism evidence="5 6">
    <name type="scientific">Phlyctema vagabunda</name>
    <dbReference type="NCBI Taxonomy" id="108571"/>
    <lineage>
        <taxon>Eukaryota</taxon>
        <taxon>Fungi</taxon>
        <taxon>Dikarya</taxon>
        <taxon>Ascomycota</taxon>
        <taxon>Pezizomycotina</taxon>
        <taxon>Leotiomycetes</taxon>
        <taxon>Helotiales</taxon>
        <taxon>Dermateaceae</taxon>
        <taxon>Phlyctema</taxon>
    </lineage>
</organism>
<dbReference type="PANTHER" id="PTHR43092">
    <property type="entry name" value="L-CYSTEINE DESULFHYDRASE"/>
    <property type="match status" value="1"/>
</dbReference>
<keyword evidence="1" id="KW-0663">Pyridoxal phosphate</keyword>
<dbReference type="InterPro" id="IPR021150">
    <property type="entry name" value="Ubiq_cyt_c_chap"/>
</dbReference>
<dbReference type="Proteomes" id="UP001629113">
    <property type="component" value="Unassembled WGS sequence"/>
</dbReference>
<evidence type="ECO:0000313" key="5">
    <source>
        <dbReference type="EMBL" id="KAL3419105.1"/>
    </source>
</evidence>
<dbReference type="InterPro" id="IPR015424">
    <property type="entry name" value="PyrdxlP-dep_Trfase"/>
</dbReference>
<feature type="domain" description="Ubiquinol-cytochrome c chaperone" evidence="4">
    <location>
        <begin position="595"/>
        <end position="737"/>
    </location>
</feature>
<proteinExistence type="predicted"/>
<feature type="compositionally biased region" description="Basic and acidic residues" evidence="2">
    <location>
        <begin position="490"/>
        <end position="501"/>
    </location>
</feature>
<dbReference type="InterPro" id="IPR000192">
    <property type="entry name" value="Aminotrans_V_dom"/>
</dbReference>
<evidence type="ECO:0000256" key="1">
    <source>
        <dbReference type="ARBA" id="ARBA00022898"/>
    </source>
</evidence>
<keyword evidence="6" id="KW-1185">Reference proteome</keyword>
<evidence type="ECO:0000313" key="6">
    <source>
        <dbReference type="Proteomes" id="UP001629113"/>
    </source>
</evidence>
<sequence length="774" mass="87550">MTRRTPFGKRMRDTHFQFSPSYTPLNHGSFGAYPRIIQERQNELVRLAAERPDTFIVFDLPEYIDISREAVAPLLGSPVDEVVFVPNATTGINTVLRNLPFQENEVIIHFSTIYDACEKTIFSVGEHSPLTAVCVGLEYPIEDAEVLLRFRDMVQQVKAEGKIVKIAMFDTVLTFPGVRMPWEQLVDACKEMEILSLIDGAHGIGHIDLTHLGKVSPDFFVSNCHKWLYTPRGCAVFYVPVRNQHLIHTSLPTSHGYGYSYDKLPTPDGKTPFVHLFEFVATIDYTPYVCIPAALEFRKKICGGEENIMQYCWGLARNGGDRVAQILKTSVMDNRSGSLRNCCFANIELPLVFKPEGEELQKGEFSVAEAALMQKWLNATAVKEFDTYLQIAFMYGTMWVRLSGQSGITYIHSEPSPCRKYHDIYESMIWCTSALKPSEYCSNSSFVYNMASKACALCMRTLRRNPGSIARTQPRFSYAGTRSFTGQDIFRGELRDPDAKKKSSTSSTTPEQAETNASSAKSKVPLRLKAAQEIQKSTGASAETYTSYGSTEILYKECAKQATYSIPQAKDEDAEMPKTEDGEDLGIGEGWWLTEAGLKPTFSTWSQVTMLHMYLLVARFRCFDSYDAQKWQQHLIDHFFYDAENRMTINHGMYARGTRNKYLKDMFIQWRGLLAAYDEGIQKGDAVLAAAVWRNLFKANEEVDLRTLAQIVSYMRRYLKGFEKTEDNVFMSPGITFLSPAPESRIVETPSPTLGLPFEIKPDRKLPPGVEAKR</sequence>
<protein>
    <recommendedName>
        <fullName evidence="7">Aminotransferase class V domain-containing protein</fullName>
    </recommendedName>
</protein>
<reference evidence="5 6" key="1">
    <citation type="submission" date="2024-06" db="EMBL/GenBank/DDBJ databases">
        <title>Complete genome of Phlyctema vagabunda strain 19-DSS-EL-015.</title>
        <authorList>
            <person name="Fiorenzani C."/>
        </authorList>
    </citation>
    <scope>NUCLEOTIDE SEQUENCE [LARGE SCALE GENOMIC DNA]</scope>
    <source>
        <strain evidence="5 6">19-DSS-EL-015</strain>
    </source>
</reference>
<dbReference type="Gene3D" id="3.40.640.10">
    <property type="entry name" value="Type I PLP-dependent aspartate aminotransferase-like (Major domain)"/>
    <property type="match status" value="1"/>
</dbReference>
<dbReference type="EMBL" id="JBFCZG010000008">
    <property type="protein sequence ID" value="KAL3419105.1"/>
    <property type="molecule type" value="Genomic_DNA"/>
</dbReference>
<name>A0ABR4P704_9HELO</name>
<comment type="caution">
    <text evidence="5">The sequence shown here is derived from an EMBL/GenBank/DDBJ whole genome shotgun (WGS) entry which is preliminary data.</text>
</comment>
<evidence type="ECO:0000259" key="4">
    <source>
        <dbReference type="Pfam" id="PF03981"/>
    </source>
</evidence>
<feature type="region of interest" description="Disordered" evidence="2">
    <location>
        <begin position="489"/>
        <end position="526"/>
    </location>
</feature>
<dbReference type="SUPFAM" id="SSF53383">
    <property type="entry name" value="PLP-dependent transferases"/>
    <property type="match status" value="1"/>
</dbReference>
<dbReference type="Pfam" id="PF03981">
    <property type="entry name" value="Ubiq_cyt_C_chap"/>
    <property type="match status" value="1"/>
</dbReference>
<gene>
    <name evidence="5" type="ORF">PVAG01_09327</name>
</gene>
<dbReference type="InterPro" id="IPR015421">
    <property type="entry name" value="PyrdxlP-dep_Trfase_major"/>
</dbReference>
<dbReference type="Pfam" id="PF00266">
    <property type="entry name" value="Aminotran_5"/>
    <property type="match status" value="1"/>
</dbReference>
<dbReference type="PANTHER" id="PTHR43092:SF2">
    <property type="entry name" value="HERCYNYLCYSTEINE SULFOXIDE LYASE"/>
    <property type="match status" value="1"/>
</dbReference>
<evidence type="ECO:0008006" key="7">
    <source>
        <dbReference type="Google" id="ProtNLM"/>
    </source>
</evidence>
<feature type="compositionally biased region" description="Polar residues" evidence="2">
    <location>
        <begin position="510"/>
        <end position="521"/>
    </location>
</feature>
<accession>A0ABR4P704</accession>